<evidence type="ECO:0000256" key="1">
    <source>
        <dbReference type="SAM" id="Phobius"/>
    </source>
</evidence>
<feature type="transmembrane region" description="Helical" evidence="1">
    <location>
        <begin position="12"/>
        <end position="35"/>
    </location>
</feature>
<sequence length="229" mass="26169">MAKNKRFHLSRNVSVLAIMFIIIVVMLLAIFTLMIHNDTINTQVNTNQATLAADQKTYNQRFNSLNKNYKDRLLNTDNEKAGSILQNQKSADTTYKNLNEFFQIFYTYDNDEQFLARPKVLREAGLISPSYADNQKVFGKQGNRKTKDKVKSMGIQSKLVGFQMYDNPNSPATIKKVRVIVTYATKYNQNGGDNVDKMGDVLYNTKTNQVMSYQPIVTVGHSLVTKWDQ</sequence>
<accession>A0AAE6TVK3</accession>
<gene>
    <name evidence="2" type="ORF">LF543_00380</name>
</gene>
<evidence type="ECO:0000313" key="3">
    <source>
        <dbReference type="Proteomes" id="UP000327194"/>
    </source>
</evidence>
<keyword evidence="1" id="KW-1133">Transmembrane helix</keyword>
<evidence type="ECO:0000313" key="2">
    <source>
        <dbReference type="EMBL" id="QFX92129.1"/>
    </source>
</evidence>
<organism evidence="2 3">
    <name type="scientific">Fructilactobacillus fructivorans</name>
    <dbReference type="NCBI Taxonomy" id="1614"/>
    <lineage>
        <taxon>Bacteria</taxon>
        <taxon>Bacillati</taxon>
        <taxon>Bacillota</taxon>
        <taxon>Bacilli</taxon>
        <taxon>Lactobacillales</taxon>
        <taxon>Lactobacillaceae</taxon>
        <taxon>Fructilactobacillus</taxon>
    </lineage>
</organism>
<dbReference type="Proteomes" id="UP000327194">
    <property type="component" value="Chromosome"/>
</dbReference>
<protein>
    <submittedName>
        <fullName evidence="2">Uncharacterized protein</fullName>
    </submittedName>
</protein>
<proteinExistence type="predicted"/>
<reference evidence="2 3" key="1">
    <citation type="submission" date="2019-10" db="EMBL/GenBank/DDBJ databases">
        <title>Genome sequencing of Lactobacillus fructivorans.</title>
        <authorList>
            <person name="Kim K."/>
        </authorList>
    </citation>
    <scope>NUCLEOTIDE SEQUENCE [LARGE SCALE GENOMIC DNA]</scope>
    <source>
        <strain evidence="2 3">LF543</strain>
    </source>
</reference>
<keyword evidence="1" id="KW-0472">Membrane</keyword>
<name>A0AAE6TVK3_9LACO</name>
<keyword evidence="1" id="KW-0812">Transmembrane</keyword>
<dbReference type="KEGG" id="lfv:LF543_00380"/>
<dbReference type="AlphaFoldDB" id="A0AAE6TVK3"/>
<dbReference type="RefSeq" id="WP_010022288.1">
    <property type="nucleotide sequence ID" value="NZ_AZDS01000002.1"/>
</dbReference>
<dbReference type="EMBL" id="CP045562">
    <property type="protein sequence ID" value="QFX92129.1"/>
    <property type="molecule type" value="Genomic_DNA"/>
</dbReference>